<proteinExistence type="predicted"/>
<sequence length="170" mass="19591">MKRDYLNVSSRVKRLTRDIYAQPPDAGHSAWALNAVEWIASTIYVEKKPGKYEGKVLDVGCGHAFMCPVFEALGLEWTGVTIGEDFRQAQANMEIWNKSISSVQESDMTFLPFEDERFDLIFARHVLEHSPFPVITLMEWRRVVKDDGYLCLVAPAPHWWTSRGRNHYSI</sequence>
<gene>
    <name evidence="2" type="ORF">LCGC14_2871870</name>
</gene>
<feature type="domain" description="Methyltransferase type 11" evidence="1">
    <location>
        <begin position="57"/>
        <end position="151"/>
    </location>
</feature>
<dbReference type="CDD" id="cd02440">
    <property type="entry name" value="AdoMet_MTases"/>
    <property type="match status" value="1"/>
</dbReference>
<accession>A0A0F9ATV4</accession>
<reference evidence="2" key="1">
    <citation type="journal article" date="2015" name="Nature">
        <title>Complex archaea that bridge the gap between prokaryotes and eukaryotes.</title>
        <authorList>
            <person name="Spang A."/>
            <person name="Saw J.H."/>
            <person name="Jorgensen S.L."/>
            <person name="Zaremba-Niedzwiedzka K."/>
            <person name="Martijn J."/>
            <person name="Lind A.E."/>
            <person name="van Eijk R."/>
            <person name="Schleper C."/>
            <person name="Guy L."/>
            <person name="Ettema T.J."/>
        </authorList>
    </citation>
    <scope>NUCLEOTIDE SEQUENCE</scope>
</reference>
<dbReference type="GO" id="GO:0008757">
    <property type="term" value="F:S-adenosylmethionine-dependent methyltransferase activity"/>
    <property type="evidence" value="ECO:0007669"/>
    <property type="project" value="InterPro"/>
</dbReference>
<evidence type="ECO:0000313" key="2">
    <source>
        <dbReference type="EMBL" id="KKK75621.1"/>
    </source>
</evidence>
<dbReference type="Pfam" id="PF08241">
    <property type="entry name" value="Methyltransf_11"/>
    <property type="match status" value="1"/>
</dbReference>
<dbReference type="EMBL" id="LAZR01055779">
    <property type="protein sequence ID" value="KKK75621.1"/>
    <property type="molecule type" value="Genomic_DNA"/>
</dbReference>
<dbReference type="SUPFAM" id="SSF53335">
    <property type="entry name" value="S-adenosyl-L-methionine-dependent methyltransferases"/>
    <property type="match status" value="1"/>
</dbReference>
<comment type="caution">
    <text evidence="2">The sequence shown here is derived from an EMBL/GenBank/DDBJ whole genome shotgun (WGS) entry which is preliminary data.</text>
</comment>
<dbReference type="InterPro" id="IPR029063">
    <property type="entry name" value="SAM-dependent_MTases_sf"/>
</dbReference>
<name>A0A0F9ATV4_9ZZZZ</name>
<feature type="non-terminal residue" evidence="2">
    <location>
        <position position="170"/>
    </location>
</feature>
<dbReference type="InterPro" id="IPR013216">
    <property type="entry name" value="Methyltransf_11"/>
</dbReference>
<protein>
    <recommendedName>
        <fullName evidence="1">Methyltransferase type 11 domain-containing protein</fullName>
    </recommendedName>
</protein>
<dbReference type="AlphaFoldDB" id="A0A0F9ATV4"/>
<organism evidence="2">
    <name type="scientific">marine sediment metagenome</name>
    <dbReference type="NCBI Taxonomy" id="412755"/>
    <lineage>
        <taxon>unclassified sequences</taxon>
        <taxon>metagenomes</taxon>
        <taxon>ecological metagenomes</taxon>
    </lineage>
</organism>
<evidence type="ECO:0000259" key="1">
    <source>
        <dbReference type="Pfam" id="PF08241"/>
    </source>
</evidence>
<dbReference type="Gene3D" id="3.40.50.150">
    <property type="entry name" value="Vaccinia Virus protein VP39"/>
    <property type="match status" value="1"/>
</dbReference>